<dbReference type="InterPro" id="IPR036291">
    <property type="entry name" value="NAD(P)-bd_dom_sf"/>
</dbReference>
<comment type="similarity">
    <text evidence="1">Belongs to the zinc-containing alcohol dehydrogenase family.</text>
</comment>
<dbReference type="Proteomes" id="UP001243330">
    <property type="component" value="Unassembled WGS sequence"/>
</dbReference>
<comment type="caution">
    <text evidence="5">The sequence shown here is derived from an EMBL/GenBank/DDBJ whole genome shotgun (WGS) entry which is preliminary data.</text>
</comment>
<evidence type="ECO:0000313" key="5">
    <source>
        <dbReference type="EMBL" id="KAK1842917.1"/>
    </source>
</evidence>
<evidence type="ECO:0000313" key="6">
    <source>
        <dbReference type="Proteomes" id="UP001243330"/>
    </source>
</evidence>
<dbReference type="CDD" id="cd08249">
    <property type="entry name" value="enoyl_reductase_like"/>
    <property type="match status" value="1"/>
</dbReference>
<dbReference type="InterPro" id="IPR013154">
    <property type="entry name" value="ADH-like_N"/>
</dbReference>
<evidence type="ECO:0000256" key="1">
    <source>
        <dbReference type="ARBA" id="ARBA00008072"/>
    </source>
</evidence>
<keyword evidence="2" id="KW-0521">NADP</keyword>
<dbReference type="InterPro" id="IPR013149">
    <property type="entry name" value="ADH-like_C"/>
</dbReference>
<dbReference type="GO" id="GO:0016651">
    <property type="term" value="F:oxidoreductase activity, acting on NAD(P)H"/>
    <property type="evidence" value="ECO:0007669"/>
    <property type="project" value="InterPro"/>
</dbReference>
<dbReference type="Gene3D" id="3.40.50.720">
    <property type="entry name" value="NAD(P)-binding Rossmann-like Domain"/>
    <property type="match status" value="1"/>
</dbReference>
<evidence type="ECO:0000256" key="2">
    <source>
        <dbReference type="ARBA" id="ARBA00022857"/>
    </source>
</evidence>
<feature type="domain" description="Enoyl reductase (ER)" evidence="4">
    <location>
        <begin position="18"/>
        <end position="370"/>
    </location>
</feature>
<protein>
    <submittedName>
        <fullName evidence="5">Alcohol dehydrogenase</fullName>
    </submittedName>
</protein>
<dbReference type="Pfam" id="PF00107">
    <property type="entry name" value="ADH_zinc_N"/>
    <property type="match status" value="1"/>
</dbReference>
<dbReference type="SUPFAM" id="SSF50129">
    <property type="entry name" value="GroES-like"/>
    <property type="match status" value="1"/>
</dbReference>
<keyword evidence="6" id="KW-1185">Reference proteome</keyword>
<dbReference type="SUPFAM" id="SSF51735">
    <property type="entry name" value="NAD(P)-binding Rossmann-fold domains"/>
    <property type="match status" value="1"/>
</dbReference>
<gene>
    <name evidence="5" type="ORF">CCHR01_14455</name>
</gene>
<name>A0AAD9AA60_9PEZI</name>
<sequence>MVLSNTLPSTQTALKITGSSAVALQQDTALPEIQPSDVLVRVAYVSIGPVDSKSAEMSPAVGATSGTEFAGVIVALGISVARSDNAVRVKRHMRQLEIGDRVVGGIFGNNPLRRDNGAFAEYVAVPARLIWHVPTSMDLAAAVTLPTALATVGLSLFQYMKLPMPSPNSSADHDTAGSWVLVHGGGTSTGCMAIQVLKWAGFRIVTTCGSAESKARAESLGAEVVFDYHSPTCGSEILEHTEGALGLALDCITDTSSMALCYEALGSKGGRYVGLDFFPLRGHTRRSVVPDWVCTYTQFGNPVAWAPPYNLDARPEDLRCAEAWYSVSQRLLDEGMIDPHPREDRSGGLAAVGEGMKEVRQGQVKGKKLVYCVSDALAVAVA</sequence>
<dbReference type="PANTHER" id="PTHR45348">
    <property type="entry name" value="HYPOTHETICAL OXIDOREDUCTASE (EUROFUNG)"/>
    <property type="match status" value="1"/>
</dbReference>
<dbReference type="AlphaFoldDB" id="A0AAD9AA60"/>
<evidence type="ECO:0000256" key="3">
    <source>
        <dbReference type="ARBA" id="ARBA00023002"/>
    </source>
</evidence>
<dbReference type="EMBL" id="JAQOWY010000387">
    <property type="protein sequence ID" value="KAK1842917.1"/>
    <property type="molecule type" value="Genomic_DNA"/>
</dbReference>
<proteinExistence type="inferred from homology"/>
<dbReference type="PANTHER" id="PTHR45348:SF6">
    <property type="entry name" value="TRANS-ENOYL REDUCTASE APDC"/>
    <property type="match status" value="1"/>
</dbReference>
<reference evidence="5" key="1">
    <citation type="submission" date="2023-01" db="EMBL/GenBank/DDBJ databases">
        <title>Colletotrichum chrysophilum M932 genome sequence.</title>
        <authorList>
            <person name="Baroncelli R."/>
        </authorList>
    </citation>
    <scope>NUCLEOTIDE SEQUENCE</scope>
    <source>
        <strain evidence="5">M932</strain>
    </source>
</reference>
<dbReference type="InterPro" id="IPR020843">
    <property type="entry name" value="ER"/>
</dbReference>
<evidence type="ECO:0000259" key="4">
    <source>
        <dbReference type="SMART" id="SM00829"/>
    </source>
</evidence>
<dbReference type="InterPro" id="IPR011032">
    <property type="entry name" value="GroES-like_sf"/>
</dbReference>
<dbReference type="SMART" id="SM00829">
    <property type="entry name" value="PKS_ER"/>
    <property type="match status" value="1"/>
</dbReference>
<accession>A0AAD9AA60</accession>
<dbReference type="InterPro" id="IPR047122">
    <property type="entry name" value="Trans-enoyl_RdTase-like"/>
</dbReference>
<dbReference type="Pfam" id="PF08240">
    <property type="entry name" value="ADH_N"/>
    <property type="match status" value="1"/>
</dbReference>
<organism evidence="5 6">
    <name type="scientific">Colletotrichum chrysophilum</name>
    <dbReference type="NCBI Taxonomy" id="1836956"/>
    <lineage>
        <taxon>Eukaryota</taxon>
        <taxon>Fungi</taxon>
        <taxon>Dikarya</taxon>
        <taxon>Ascomycota</taxon>
        <taxon>Pezizomycotina</taxon>
        <taxon>Sordariomycetes</taxon>
        <taxon>Hypocreomycetidae</taxon>
        <taxon>Glomerellales</taxon>
        <taxon>Glomerellaceae</taxon>
        <taxon>Colletotrichum</taxon>
        <taxon>Colletotrichum gloeosporioides species complex</taxon>
    </lineage>
</organism>
<dbReference type="Gene3D" id="3.90.180.10">
    <property type="entry name" value="Medium-chain alcohol dehydrogenases, catalytic domain"/>
    <property type="match status" value="1"/>
</dbReference>
<keyword evidence="3" id="KW-0560">Oxidoreductase</keyword>